<proteinExistence type="predicted"/>
<sequence length="221" mass="23240">MTYSLLARCAETGAFGAAVTTSGIAVGARVAFCAAGVGGVLTQHRTDPRLGPRGLDLLRSGCTAEETIAGLVGSTPHHRYRQLAAIDVTGATAHFDGALVKPERGVAHGLDVVAIGNILASSAVPQAMAEAFLASAGELLAERLLRALEAGEAAGGEHGAVRSAHLLVVERESFALVDLRIDWAEAPLPAMRALWEEYRPELRDYVMRALDPENCVPQVPR</sequence>
<reference evidence="1" key="1">
    <citation type="submission" date="2020-01" db="EMBL/GenBank/DDBJ databases">
        <authorList>
            <person name="Rat A."/>
        </authorList>
    </citation>
    <scope>NUCLEOTIDE SEQUENCE</scope>
    <source>
        <strain evidence="1">LMG 28251</strain>
    </source>
</reference>
<dbReference type="Proteomes" id="UP001196068">
    <property type="component" value="Unassembled WGS sequence"/>
</dbReference>
<protein>
    <submittedName>
        <fullName evidence="1">DUF1028 domain-containing protein</fullName>
    </submittedName>
</protein>
<dbReference type="InterPro" id="IPR010430">
    <property type="entry name" value="DUF1028"/>
</dbReference>
<dbReference type="InterPro" id="IPR029055">
    <property type="entry name" value="Ntn_hydrolases_N"/>
</dbReference>
<dbReference type="Pfam" id="PF06267">
    <property type="entry name" value="DUF1028"/>
    <property type="match status" value="1"/>
</dbReference>
<name>A0AAF1JUK4_9PROT</name>
<dbReference type="AlphaFoldDB" id="A0AAF1JUK4"/>
<dbReference type="PANTHER" id="PTHR39328:SF1">
    <property type="entry name" value="BLL2871 PROTEIN"/>
    <property type="match status" value="1"/>
</dbReference>
<evidence type="ECO:0000313" key="1">
    <source>
        <dbReference type="EMBL" id="MBR0653986.1"/>
    </source>
</evidence>
<dbReference type="RefSeq" id="WP_211872690.1">
    <property type="nucleotide sequence ID" value="NZ_JAAEDH010000002.1"/>
</dbReference>
<organism evidence="1 2">
    <name type="scientific">Plastoroseomonas arctica</name>
    <dbReference type="NCBI Taxonomy" id="1509237"/>
    <lineage>
        <taxon>Bacteria</taxon>
        <taxon>Pseudomonadati</taxon>
        <taxon>Pseudomonadota</taxon>
        <taxon>Alphaproteobacteria</taxon>
        <taxon>Acetobacterales</taxon>
        <taxon>Acetobacteraceae</taxon>
        <taxon>Plastoroseomonas</taxon>
    </lineage>
</organism>
<dbReference type="Gene3D" id="3.60.20.10">
    <property type="entry name" value="Glutamine Phosphoribosylpyrophosphate, subunit 1, domain 1"/>
    <property type="match status" value="1"/>
</dbReference>
<comment type="caution">
    <text evidence="1">The sequence shown here is derived from an EMBL/GenBank/DDBJ whole genome shotgun (WGS) entry which is preliminary data.</text>
</comment>
<dbReference type="PANTHER" id="PTHR39328">
    <property type="entry name" value="BLL2871 PROTEIN"/>
    <property type="match status" value="1"/>
</dbReference>
<dbReference type="EMBL" id="JAAEDH010000002">
    <property type="protein sequence ID" value="MBR0653986.1"/>
    <property type="molecule type" value="Genomic_DNA"/>
</dbReference>
<accession>A0AAF1JUK4</accession>
<dbReference type="SUPFAM" id="SSF56235">
    <property type="entry name" value="N-terminal nucleophile aminohydrolases (Ntn hydrolases)"/>
    <property type="match status" value="1"/>
</dbReference>
<reference evidence="1" key="2">
    <citation type="journal article" date="2021" name="Syst. Appl. Microbiol.">
        <title>Roseomonas hellenica sp. nov., isolated from roots of wild-growing Alkanna tinctoria.</title>
        <authorList>
            <person name="Rat A."/>
            <person name="Naranjo H.D."/>
            <person name="Lebbe L."/>
            <person name="Cnockaert M."/>
            <person name="Krigas N."/>
            <person name="Grigoriadou K."/>
            <person name="Maloupa E."/>
            <person name="Willems A."/>
        </authorList>
    </citation>
    <scope>NUCLEOTIDE SEQUENCE</scope>
    <source>
        <strain evidence="1">LMG 28251</strain>
    </source>
</reference>
<gene>
    <name evidence="1" type="ORF">GXW79_02725</name>
</gene>
<keyword evidence="2" id="KW-1185">Reference proteome</keyword>
<evidence type="ECO:0000313" key="2">
    <source>
        <dbReference type="Proteomes" id="UP001196068"/>
    </source>
</evidence>